<keyword evidence="5" id="KW-0804">Transcription</keyword>
<keyword evidence="4" id="KW-0238">DNA-binding</keyword>
<reference evidence="8 9" key="1">
    <citation type="submission" date="2024-09" db="EMBL/GenBank/DDBJ databases">
        <title>Rethinking Asexuality: The Enigmatic Case of Functional Sexual Genes in Lepraria (Stereocaulaceae).</title>
        <authorList>
            <person name="Doellman M."/>
            <person name="Sun Y."/>
            <person name="Barcenas-Pena A."/>
            <person name="Lumbsch H.T."/>
            <person name="Grewe F."/>
        </authorList>
    </citation>
    <scope>NUCLEOTIDE SEQUENCE [LARGE SCALE GENOMIC DNA]</scope>
    <source>
        <strain evidence="8 9">Grewe 0041</strain>
    </source>
</reference>
<dbReference type="PANTHER" id="PTHR31944">
    <property type="entry name" value="HEME-RESPONSIVE ZINC FINGER TRANSCRIPTION FACTOR HAP1"/>
    <property type="match status" value="1"/>
</dbReference>
<gene>
    <name evidence="8" type="ORF">ABVK25_012117</name>
</gene>
<evidence type="ECO:0000313" key="9">
    <source>
        <dbReference type="Proteomes" id="UP001590951"/>
    </source>
</evidence>
<keyword evidence="2" id="KW-0862">Zinc</keyword>
<evidence type="ECO:0000256" key="3">
    <source>
        <dbReference type="ARBA" id="ARBA00023015"/>
    </source>
</evidence>
<keyword evidence="3" id="KW-0805">Transcription regulation</keyword>
<organism evidence="8 9">
    <name type="scientific">Lepraria finkii</name>
    <dbReference type="NCBI Taxonomy" id="1340010"/>
    <lineage>
        <taxon>Eukaryota</taxon>
        <taxon>Fungi</taxon>
        <taxon>Dikarya</taxon>
        <taxon>Ascomycota</taxon>
        <taxon>Pezizomycotina</taxon>
        <taxon>Lecanoromycetes</taxon>
        <taxon>OSLEUM clade</taxon>
        <taxon>Lecanoromycetidae</taxon>
        <taxon>Lecanorales</taxon>
        <taxon>Lecanorineae</taxon>
        <taxon>Stereocaulaceae</taxon>
        <taxon>Lepraria</taxon>
    </lineage>
</organism>
<dbReference type="InterPro" id="IPR051430">
    <property type="entry name" value="Fungal_TF_Env_Response"/>
</dbReference>
<dbReference type="InterPro" id="IPR007219">
    <property type="entry name" value="XnlR_reg_dom"/>
</dbReference>
<dbReference type="SMART" id="SM00906">
    <property type="entry name" value="Fungal_trans"/>
    <property type="match status" value="1"/>
</dbReference>
<keyword evidence="1" id="KW-0479">Metal-binding</keyword>
<dbReference type="PANTHER" id="PTHR31944:SF129">
    <property type="entry name" value="ASPYRIDONES CLUSTER REGULATOR APDR-RELATED"/>
    <property type="match status" value="1"/>
</dbReference>
<feature type="domain" description="Xylanolytic transcriptional activator regulatory" evidence="7">
    <location>
        <begin position="67"/>
        <end position="141"/>
    </location>
</feature>
<evidence type="ECO:0000256" key="2">
    <source>
        <dbReference type="ARBA" id="ARBA00022833"/>
    </source>
</evidence>
<accession>A0ABR4AJR2</accession>
<comment type="caution">
    <text evidence="8">The sequence shown here is derived from an EMBL/GenBank/DDBJ whole genome shotgun (WGS) entry which is preliminary data.</text>
</comment>
<keyword evidence="9" id="KW-1185">Reference proteome</keyword>
<evidence type="ECO:0000256" key="6">
    <source>
        <dbReference type="ARBA" id="ARBA00023242"/>
    </source>
</evidence>
<evidence type="ECO:0000313" key="8">
    <source>
        <dbReference type="EMBL" id="KAL2045405.1"/>
    </source>
</evidence>
<dbReference type="Pfam" id="PF04082">
    <property type="entry name" value="Fungal_trans"/>
    <property type="match status" value="1"/>
</dbReference>
<protein>
    <recommendedName>
        <fullName evidence="7">Xylanolytic transcriptional activator regulatory domain-containing protein</fullName>
    </recommendedName>
</protein>
<evidence type="ECO:0000256" key="5">
    <source>
        <dbReference type="ARBA" id="ARBA00023163"/>
    </source>
</evidence>
<evidence type="ECO:0000259" key="7">
    <source>
        <dbReference type="SMART" id="SM00906"/>
    </source>
</evidence>
<sequence>MAIGTCFYQDPDDTDDSLRESSTQWISAAQSWLSAPFKKRRPDLSEVQIHCLLLLARHTNVVGGDHRWITAGSLVRIAMGIGLHRDPTHFPNMSVFNTELRRRIWATILELVVQSSLDSGMPPLISCEDYDCDPPSNIDDVQINEGTTTPPTSKPLDTFTQTSTQCALMRSLPIRLKVVKVLNSVRSDPSYEDTLRLGTEITNACRSDSLLFQSFLVAPSSTNQTRPTAFQIKFLDLLSRRFLLSLHTPFAQKANDNITYYFSRRVCLEASLLLLSYSVSPPLHGMQVRDDDYTRLRVFGRGLFKSILLHASATMCLELIMQLVEDSSPSTSSLSRKELYSAVRDSVEITRRRVLAGETSVKGHVFFACALAQIDAMQSGISSEQPVKNAAMASLESCYAMLEARAARIACLPIDDELRDMGGQGGYDDPATIDFSMQNSSLDLDLSTDWLFSNWDNNNNAWS</sequence>
<dbReference type="EMBL" id="JBHFEH010000146">
    <property type="protein sequence ID" value="KAL2045405.1"/>
    <property type="molecule type" value="Genomic_DNA"/>
</dbReference>
<keyword evidence="6" id="KW-0539">Nucleus</keyword>
<evidence type="ECO:0000256" key="1">
    <source>
        <dbReference type="ARBA" id="ARBA00022723"/>
    </source>
</evidence>
<evidence type="ECO:0000256" key="4">
    <source>
        <dbReference type="ARBA" id="ARBA00023125"/>
    </source>
</evidence>
<proteinExistence type="predicted"/>
<name>A0ABR4AJR2_9LECA</name>
<dbReference type="CDD" id="cd12148">
    <property type="entry name" value="fungal_TF_MHR"/>
    <property type="match status" value="1"/>
</dbReference>
<dbReference type="Proteomes" id="UP001590951">
    <property type="component" value="Unassembled WGS sequence"/>
</dbReference>